<dbReference type="InParanoid" id="A0A059A4Y2"/>
<dbReference type="Gramene" id="KCW48736">
    <property type="protein sequence ID" value="KCW48736"/>
    <property type="gene ID" value="EUGRSUZ_K02368"/>
</dbReference>
<accession>A0A059A4Y2</accession>
<dbReference type="EMBL" id="KK198763">
    <property type="protein sequence ID" value="KCW48736.1"/>
    <property type="molecule type" value="Genomic_DNA"/>
</dbReference>
<gene>
    <name evidence="1" type="ORF">EUGRSUZ_K02368</name>
</gene>
<dbReference type="AlphaFoldDB" id="A0A059A4Y2"/>
<name>A0A059A4Y2_EUCGR</name>
<evidence type="ECO:0000313" key="1">
    <source>
        <dbReference type="EMBL" id="KCW48736.1"/>
    </source>
</evidence>
<reference evidence="1" key="1">
    <citation type="submission" date="2013-07" db="EMBL/GenBank/DDBJ databases">
        <title>The genome of Eucalyptus grandis.</title>
        <authorList>
            <person name="Schmutz J."/>
            <person name="Hayes R."/>
            <person name="Myburg A."/>
            <person name="Tuskan G."/>
            <person name="Grattapaglia D."/>
            <person name="Rokhsar D.S."/>
        </authorList>
    </citation>
    <scope>NUCLEOTIDE SEQUENCE</scope>
    <source>
        <tissue evidence="1">Leaf extractions</tissue>
    </source>
</reference>
<protein>
    <submittedName>
        <fullName evidence="1">Uncharacterized protein</fullName>
    </submittedName>
</protein>
<proteinExistence type="predicted"/>
<organism evidence="1">
    <name type="scientific">Eucalyptus grandis</name>
    <name type="common">Flooded gum</name>
    <dbReference type="NCBI Taxonomy" id="71139"/>
    <lineage>
        <taxon>Eukaryota</taxon>
        <taxon>Viridiplantae</taxon>
        <taxon>Streptophyta</taxon>
        <taxon>Embryophyta</taxon>
        <taxon>Tracheophyta</taxon>
        <taxon>Spermatophyta</taxon>
        <taxon>Magnoliopsida</taxon>
        <taxon>eudicotyledons</taxon>
        <taxon>Gunneridae</taxon>
        <taxon>Pentapetalae</taxon>
        <taxon>rosids</taxon>
        <taxon>malvids</taxon>
        <taxon>Myrtales</taxon>
        <taxon>Myrtaceae</taxon>
        <taxon>Myrtoideae</taxon>
        <taxon>Eucalypteae</taxon>
        <taxon>Eucalyptus</taxon>
    </lineage>
</organism>
<sequence length="91" mass="10302">MLRSKPSLPKTPRSATTSPAFQVQFFFLLRSYVRIFVLGEARMLFVKISCFATMCVGMILAEWRSSRFALWSNLQSLPHLAQLKAVPPGKP</sequence>